<gene>
    <name evidence="1" type="ORF">SDC9_205626</name>
</gene>
<reference evidence="1" key="1">
    <citation type="submission" date="2019-08" db="EMBL/GenBank/DDBJ databases">
        <authorList>
            <person name="Kucharzyk K."/>
            <person name="Murdoch R.W."/>
            <person name="Higgins S."/>
            <person name="Loffler F."/>
        </authorList>
    </citation>
    <scope>NUCLEOTIDE SEQUENCE</scope>
</reference>
<sequence length="49" mass="4914">MDVELGALVLADLTPGIDGILLLVEVAAAAGRAVFLDVPAAVGVGYDMM</sequence>
<dbReference type="EMBL" id="VSSQ01130086">
    <property type="protein sequence ID" value="MPN57930.1"/>
    <property type="molecule type" value="Genomic_DNA"/>
</dbReference>
<comment type="caution">
    <text evidence="1">The sequence shown here is derived from an EMBL/GenBank/DDBJ whole genome shotgun (WGS) entry which is preliminary data.</text>
</comment>
<proteinExistence type="predicted"/>
<protein>
    <submittedName>
        <fullName evidence="1">Uncharacterized protein</fullName>
    </submittedName>
</protein>
<dbReference type="AlphaFoldDB" id="A0A645J475"/>
<name>A0A645J475_9ZZZZ</name>
<accession>A0A645J475</accession>
<evidence type="ECO:0000313" key="1">
    <source>
        <dbReference type="EMBL" id="MPN57930.1"/>
    </source>
</evidence>
<organism evidence="1">
    <name type="scientific">bioreactor metagenome</name>
    <dbReference type="NCBI Taxonomy" id="1076179"/>
    <lineage>
        <taxon>unclassified sequences</taxon>
        <taxon>metagenomes</taxon>
        <taxon>ecological metagenomes</taxon>
    </lineage>
</organism>